<dbReference type="RefSeq" id="WP_039794645.1">
    <property type="nucleotide sequence ID" value="NZ_KB913032.1"/>
</dbReference>
<dbReference type="EMBL" id="NMQU01000057">
    <property type="protein sequence ID" value="OXM48848.1"/>
    <property type="molecule type" value="Genomic_DNA"/>
</dbReference>
<proteinExistence type="predicted"/>
<dbReference type="Pfam" id="PF13406">
    <property type="entry name" value="SLT_2"/>
    <property type="match status" value="1"/>
</dbReference>
<evidence type="ECO:0000313" key="4">
    <source>
        <dbReference type="Proteomes" id="UP000215563"/>
    </source>
</evidence>
<comment type="caution">
    <text evidence="3">The sequence shown here is derived from an EMBL/GenBank/DDBJ whole genome shotgun (WGS) entry which is preliminary data.</text>
</comment>
<dbReference type="GO" id="GO:0009253">
    <property type="term" value="P:peptidoglycan catabolic process"/>
    <property type="evidence" value="ECO:0007669"/>
    <property type="project" value="TreeGrafter"/>
</dbReference>
<name>A0A229RQ97_AMYAL</name>
<dbReference type="PANTHER" id="PTHR30163">
    <property type="entry name" value="MEMBRANE-BOUND LYTIC MUREIN TRANSGLYCOSYLASE B"/>
    <property type="match status" value="1"/>
</dbReference>
<evidence type="ECO:0000313" key="3">
    <source>
        <dbReference type="EMBL" id="OXM48848.1"/>
    </source>
</evidence>
<feature type="domain" description="Transglycosylase SLT" evidence="2">
    <location>
        <begin position="191"/>
        <end position="233"/>
    </location>
</feature>
<feature type="region of interest" description="Disordered" evidence="1">
    <location>
        <begin position="33"/>
        <end position="73"/>
    </location>
</feature>
<protein>
    <recommendedName>
        <fullName evidence="2">Transglycosylase SLT domain-containing protein</fullName>
    </recommendedName>
</protein>
<dbReference type="GO" id="GO:0008933">
    <property type="term" value="F:peptidoglycan lytic transglycosylase activity"/>
    <property type="evidence" value="ECO:0007669"/>
    <property type="project" value="TreeGrafter"/>
</dbReference>
<evidence type="ECO:0000259" key="2">
    <source>
        <dbReference type="Pfam" id="PF13406"/>
    </source>
</evidence>
<reference evidence="3 4" key="1">
    <citation type="submission" date="2017-07" db="EMBL/GenBank/DDBJ databases">
        <title>Amycolatopsis alba DSM 44262 Genome sequencing and assembly.</title>
        <authorList>
            <person name="Kaur N."/>
            <person name="Mayilraj S."/>
        </authorList>
    </citation>
    <scope>NUCLEOTIDE SEQUENCE [LARGE SCALE GENOMIC DNA]</scope>
    <source>
        <strain evidence="3 4">DSM 44262</strain>
    </source>
</reference>
<dbReference type="PANTHER" id="PTHR30163:SF8">
    <property type="entry name" value="LYTIC MUREIN TRANSGLYCOSYLASE"/>
    <property type="match status" value="1"/>
</dbReference>
<dbReference type="OrthoDB" id="9796191at2"/>
<dbReference type="SUPFAM" id="SSF53955">
    <property type="entry name" value="Lysozyme-like"/>
    <property type="match status" value="1"/>
</dbReference>
<keyword evidence="4" id="KW-1185">Reference proteome</keyword>
<dbReference type="InterPro" id="IPR031304">
    <property type="entry name" value="SLT_2"/>
</dbReference>
<organism evidence="3 4">
    <name type="scientific">Amycolatopsis alba DSM 44262</name>
    <dbReference type="NCBI Taxonomy" id="1125972"/>
    <lineage>
        <taxon>Bacteria</taxon>
        <taxon>Bacillati</taxon>
        <taxon>Actinomycetota</taxon>
        <taxon>Actinomycetes</taxon>
        <taxon>Pseudonocardiales</taxon>
        <taxon>Pseudonocardiaceae</taxon>
        <taxon>Amycolatopsis</taxon>
    </lineage>
</organism>
<dbReference type="Proteomes" id="UP000215563">
    <property type="component" value="Unassembled WGS sequence"/>
</dbReference>
<feature type="compositionally biased region" description="Basic and acidic residues" evidence="1">
    <location>
        <begin position="438"/>
        <end position="456"/>
    </location>
</feature>
<gene>
    <name evidence="3" type="ORF">CFP75_20535</name>
</gene>
<feature type="region of interest" description="Disordered" evidence="1">
    <location>
        <begin position="279"/>
        <end position="299"/>
    </location>
</feature>
<dbReference type="Gene3D" id="1.10.530.10">
    <property type="match status" value="1"/>
</dbReference>
<feature type="region of interest" description="Disordered" evidence="1">
    <location>
        <begin position="411"/>
        <end position="456"/>
    </location>
</feature>
<accession>A0A229RQ97</accession>
<dbReference type="AlphaFoldDB" id="A0A229RQ97"/>
<dbReference type="InterPro" id="IPR023346">
    <property type="entry name" value="Lysozyme-like_dom_sf"/>
</dbReference>
<dbReference type="InterPro" id="IPR043426">
    <property type="entry name" value="MltB-like"/>
</dbReference>
<evidence type="ECO:0000256" key="1">
    <source>
        <dbReference type="SAM" id="MobiDB-lite"/>
    </source>
</evidence>
<dbReference type="CDD" id="cd13399">
    <property type="entry name" value="Slt35-like"/>
    <property type="match status" value="1"/>
</dbReference>
<feature type="region of interest" description="Disordered" evidence="1">
    <location>
        <begin position="311"/>
        <end position="337"/>
    </location>
</feature>
<sequence>MTSTRSRTAGKYRQRTAGACAVAAVLIAGAVTSGPPSRIDHVDNSAAPSHPLGADRVPVVPEPDLATQPPPAGMPDPVAPRIQLVAAHQSGSSAPSTVSATGIPDTALAAYTNAASLMARRDPSCGLPWSMLAGIGRVESNHGRFGGATLGADGYPSPPIRGIPLDGRPGVALIRATDGGKWTGDPVYERAVGPMQFLPSTWRAAGADGNGDGTANPNNIHDAALAAAGYLCAGGGDLRTDAGARAAVFRYNHSASYVATVLSLAHGYEHGIAAQLPSNPVGTVSEPDRVQDLPPASMTAVDPQPAAAAVAVPSAGDSARPHAAPAQPVTRPAGDTPLAEATAPLTAASPAPAADTPLPLDIKDTVHAAICEMAAKLPGNAQKAVKRATAIVLRRHGMKPMEPAAIPACQGVTQPSNALPDAEAAPSDLPESSSAKRKPADVPKKKEKRCTSRREC</sequence>